<gene>
    <name evidence="15" type="ORF">FA14DRAFT_168287</name>
</gene>
<evidence type="ECO:0000256" key="6">
    <source>
        <dbReference type="ARBA" id="ARBA00059181"/>
    </source>
</evidence>
<evidence type="ECO:0000313" key="16">
    <source>
        <dbReference type="Proteomes" id="UP000245771"/>
    </source>
</evidence>
<evidence type="ECO:0000259" key="9">
    <source>
        <dbReference type="Pfam" id="PF04054"/>
    </source>
</evidence>
<proteinExistence type="predicted"/>
<dbReference type="Gene3D" id="1.25.40.180">
    <property type="match status" value="1"/>
</dbReference>
<dbReference type="RefSeq" id="XP_025354034.1">
    <property type="nucleotide sequence ID" value="XM_025500135.1"/>
</dbReference>
<evidence type="ECO:0000256" key="1">
    <source>
        <dbReference type="ARBA" id="ARBA00004123"/>
    </source>
</evidence>
<feature type="domain" description="CCR4-NOT transcription complex subunit 1 TTP binding" evidence="12">
    <location>
        <begin position="519"/>
        <end position="674"/>
    </location>
</feature>
<evidence type="ECO:0000259" key="14">
    <source>
        <dbReference type="Pfam" id="PF25097"/>
    </source>
</evidence>
<organism evidence="15 16">
    <name type="scientific">Meira miltonrushii</name>
    <dbReference type="NCBI Taxonomy" id="1280837"/>
    <lineage>
        <taxon>Eukaryota</taxon>
        <taxon>Fungi</taxon>
        <taxon>Dikarya</taxon>
        <taxon>Basidiomycota</taxon>
        <taxon>Ustilaginomycotina</taxon>
        <taxon>Exobasidiomycetes</taxon>
        <taxon>Exobasidiales</taxon>
        <taxon>Brachybasidiaceae</taxon>
        <taxon>Meira</taxon>
    </lineage>
</organism>
<dbReference type="GO" id="GO:0005634">
    <property type="term" value="C:nucleus"/>
    <property type="evidence" value="ECO:0007669"/>
    <property type="project" value="UniProtKB-SubCell"/>
</dbReference>
<dbReference type="GO" id="GO:0000932">
    <property type="term" value="C:P-body"/>
    <property type="evidence" value="ECO:0007669"/>
    <property type="project" value="TreeGrafter"/>
</dbReference>
<dbReference type="Gene3D" id="1.25.40.840">
    <property type="entry name" value="CCR4-NOT transcription complex subunit 1 TTP binding domain"/>
    <property type="match status" value="1"/>
</dbReference>
<dbReference type="PANTHER" id="PTHR13162:SF8">
    <property type="entry name" value="CCR4-NOT TRANSCRIPTION COMPLEX SUBUNIT 1"/>
    <property type="match status" value="1"/>
</dbReference>
<dbReference type="GO" id="GO:0000289">
    <property type="term" value="P:nuclear-transcribed mRNA poly(A) tail shortening"/>
    <property type="evidence" value="ECO:0007669"/>
    <property type="project" value="UniProtKB-ARBA"/>
</dbReference>
<dbReference type="OrthoDB" id="1933107at2759"/>
<dbReference type="Pfam" id="PF04054">
    <property type="entry name" value="Not1"/>
    <property type="match status" value="1"/>
</dbReference>
<evidence type="ECO:0000256" key="7">
    <source>
        <dbReference type="ARBA" id="ARBA00074459"/>
    </source>
</evidence>
<dbReference type="FunFam" id="1.25.40.180:FF:000012">
    <property type="entry name" value="Ccr4-Not transcription complex subunit"/>
    <property type="match status" value="1"/>
</dbReference>
<evidence type="ECO:0000256" key="5">
    <source>
        <dbReference type="ARBA" id="ARBA00023242"/>
    </source>
</evidence>
<name>A0A316V8C3_9BASI</name>
<dbReference type="GO" id="GO:0060090">
    <property type="term" value="F:molecular adaptor activity"/>
    <property type="evidence" value="ECO:0007669"/>
    <property type="project" value="TreeGrafter"/>
</dbReference>
<comment type="subcellular location">
    <subcellularLocation>
        <location evidence="1">Nucleus</location>
    </subcellularLocation>
</comment>
<dbReference type="InterPro" id="IPR032193">
    <property type="entry name" value="CNOT1_TTP_bind"/>
</dbReference>
<feature type="region of interest" description="Disordered" evidence="8">
    <location>
        <begin position="1220"/>
        <end position="1279"/>
    </location>
</feature>
<protein>
    <recommendedName>
        <fullName evidence="7">General negative regulator of transcription subunit 1</fullName>
    </recommendedName>
</protein>
<evidence type="ECO:0000259" key="10">
    <source>
        <dbReference type="Pfam" id="PF12842"/>
    </source>
</evidence>
<evidence type="ECO:0000313" key="15">
    <source>
        <dbReference type="EMBL" id="PWN33732.1"/>
    </source>
</evidence>
<dbReference type="Proteomes" id="UP000245771">
    <property type="component" value="Unassembled WGS sequence"/>
</dbReference>
<dbReference type="Pfam" id="PF12842">
    <property type="entry name" value="DUF3819"/>
    <property type="match status" value="1"/>
</dbReference>
<reference evidence="15 16" key="1">
    <citation type="journal article" date="2018" name="Mol. Biol. Evol.">
        <title>Broad Genomic Sampling Reveals a Smut Pathogenic Ancestry of the Fungal Clade Ustilaginomycotina.</title>
        <authorList>
            <person name="Kijpornyongpan T."/>
            <person name="Mondo S.J."/>
            <person name="Barry K."/>
            <person name="Sandor L."/>
            <person name="Lee J."/>
            <person name="Lipzen A."/>
            <person name="Pangilinan J."/>
            <person name="LaButti K."/>
            <person name="Hainaut M."/>
            <person name="Henrissat B."/>
            <person name="Grigoriev I.V."/>
            <person name="Spatafora J.W."/>
            <person name="Aime M.C."/>
        </authorList>
    </citation>
    <scope>NUCLEOTIDE SEQUENCE [LARGE SCALE GENOMIC DNA]</scope>
    <source>
        <strain evidence="15 16">MCA 3882</strain>
    </source>
</reference>
<dbReference type="InterPro" id="IPR024557">
    <property type="entry name" value="CNOT1_dom_4"/>
</dbReference>
<dbReference type="PANTHER" id="PTHR13162">
    <property type="entry name" value="CCR4-NOT TRANSCRIPTION COMPLEX"/>
    <property type="match status" value="1"/>
</dbReference>
<dbReference type="InterPro" id="IPR055454">
    <property type="entry name" value="CNOT1-like_NOT1_connector"/>
</dbReference>
<sequence length="2001" mass="224784">MMSSGQMNEVNRNGVQDLSNILTNSALERLENDPDGSHNLAVNILARSLDDQPADGGIANRVQRRAIIKQVALRLGPARLANVLRQTIPSARCHPSKTLASLLSDVGEYVLAIFERFGISESNPPDEEAVSKLIAELLTIDVELDTTRSEGERTSNSIVNAHTIINLIARLTSQKISWYRVVRLIDVPEQLNLAFEADWKVLSSIFEFAPMEREQPTISALWGIWAHPARQVQILDGLTSLSKPEKNGADQQSFTFAKQPVHNIAPDILTSTWNARELIDTLIGLAELDSANVRASITALLEKAMTTNAELVLIALYQKQQPWSHIHQELVKKLFAMFLAGHAHHQLAFKRLSEIDLGNLLEYLRASYNDSAMNISRILDVAQEVKIVDRLLESHPFFFAMDLAALASRRDLLDLDKWLQEEINRNGSDFIRAALEFIDVKVKDDLSKQEPQAEHTSVPLTVHTVATFLRVLRSNGDNMSPEEIDYFKAVRNLCLQLHPRLMNLAPGTEGQEPGLTVVTFTPDVHTEVDGYYRQMYAEQISIEDLISLLQRFKASENEKERQVFACMVHTLFDEYRCFEMYYPPRELAMTAIVFGSLIQHQLIDFIPLGIAIRYVLDALRNPPESNMFKFGVQALLRFQDRLPEWPQLGQALLSLPNVQQSHPEIARIVRAAADGTAVPSGNNGLANGLTSKPPFSAINVEPPPKGVNSQEPDEQTSDKILFIVNNLSPSNLHDKLIEARRLIKPEIHQWLSSYLVLQRVSIEPNNHSLYTDFIDGLEAKTLLQYILHETLAKVKMLLNSDKTVQSTTERTILKNLGSWLGNLTLARNKPIRHRNIAFKELLIEGYDSNRLIVAIPFVCKVLEQCARSTIFKPPNPWLMAVLRLLVELYQFAELKLNLKFEIEVLCKSLNIDLKEVQCTSILRNRPQELAAQESAAAAAAAAQQAQQEGMQQRQLQGIQPSPQQQQQQLLQQMRLGGGQTQGQNVSNITQGLDRMSVNRYPDTLASMLQSLPAYVVFNPSVALFVNNGALKRMICIAIERAIREIIDPVVERSVTIAAISTRELITKDFAMESDENKMRKAAHQMAQNLAGSLALVTCKEPLRMSMVTHARTLLLQNGFNEQTLPEQAIIMIMQDNSELACSVVERAAMEKSLQDVDEQLANAYLARRDHQLRGRGYYWDANALTQSQYASTLPDLLKLQPDGLQMQQLRVYEEFGKLPRATGDVGERGSNSPSMAHMPEAVVPYPSGMNSEAEQQRAQLQQQQQQAQQQSEEAQLNPQQSIERFNQSITELERILQQGDNEQETQNGQNIRLLTRQITVLSGQSIKRDETTLAFAQKVVQLLYKSESDFAREVYIHLLERLCEVSVKAAKEVTAWLIYAEDERKFNVAVTVGLIRAGLVNISELDVQLTKFIQTLDFKPSSVDFAANLAFTCLKEPSCATRQQLGNLIEVLRQAQQHGKSTQASEDFLAELQDGHLQVKTDVESSQPLREQLAFCFAEWIRLFQHSPNAEKSFIDFITQLQGQGILKGEEISSLFFRVCTEVSVDSYIKQKAVGGNLSTGIFQPIDAFSKLIVLMIKYHADPSGNNNESAKIHYLTKVLSIVVLVLAQSHEELGPHFQQKPFFRFFSSLLHDLHLVEQNLQGTYIQALLAISNTLNTLQPDFFPGLTFSWMSLISHRLFMPKLLSSRTEGWSAYYRLYSSLLRFLAPFLRSMQLQDTSRVLYRGTLRITLVLLHDYPEFLSTHANSFSDLIPLPCVQLRNLILSSFSRQDFPDGLPDVFDPELTIGKIEQSNNDPIIAEDYLASLSHVSNGAFKEQLDDYLSKPTNDNAAVLSILPEILVKENEGYSVSLLNSIVVHVGMVSLLKDENIVANPNTTSDVGLTVLQALFGLEPEGRYLTANAICNQLRYPNTHTTYFSAALLHLYRNELSAREAILRVLLERIIVNRPHPWGLLTTMFELVKDRIRPGSQNATVNGVVSPSNAVQNGSMDGYSGQLHSIPA</sequence>
<evidence type="ECO:0000256" key="3">
    <source>
        <dbReference type="ARBA" id="ARBA00023015"/>
    </source>
</evidence>
<dbReference type="Pfam" id="PF16418">
    <property type="entry name" value="CNOT1_HEAT"/>
    <property type="match status" value="1"/>
</dbReference>
<accession>A0A316V8C3</accession>
<dbReference type="InParanoid" id="A0A316V8C3"/>
<evidence type="ECO:0000259" key="13">
    <source>
        <dbReference type="Pfam" id="PF16418"/>
    </source>
</evidence>
<dbReference type="Pfam" id="PF16417">
    <property type="entry name" value="CNOT1_TTP_bind"/>
    <property type="match status" value="1"/>
</dbReference>
<keyword evidence="2" id="KW-0678">Repressor</keyword>
<evidence type="ECO:0000256" key="2">
    <source>
        <dbReference type="ARBA" id="ARBA00022491"/>
    </source>
</evidence>
<feature type="domain" description="CCR4-Not complex component Not1 C-terminal" evidence="9">
    <location>
        <begin position="1631"/>
        <end position="1963"/>
    </location>
</feature>
<dbReference type="CDD" id="cd20710">
    <property type="entry name" value="NOT1_connector"/>
    <property type="match status" value="1"/>
</dbReference>
<keyword evidence="16" id="KW-1185">Reference proteome</keyword>
<dbReference type="STRING" id="1280837.A0A316V8C3"/>
<evidence type="ECO:0000259" key="12">
    <source>
        <dbReference type="Pfam" id="PF16417"/>
    </source>
</evidence>
<feature type="compositionally biased region" description="Low complexity" evidence="8">
    <location>
        <begin position="1252"/>
        <end position="1275"/>
    </location>
</feature>
<keyword evidence="3" id="KW-0805">Transcription regulation</keyword>
<dbReference type="Gene3D" id="1.25.40.790">
    <property type="match status" value="1"/>
</dbReference>
<dbReference type="FunCoup" id="A0A316V8C3">
    <property type="interactions" value="633"/>
</dbReference>
<feature type="region of interest" description="Disordered" evidence="8">
    <location>
        <begin position="1976"/>
        <end position="2001"/>
    </location>
</feature>
<dbReference type="InterPro" id="IPR007196">
    <property type="entry name" value="CCR4-Not_Not1_C"/>
</dbReference>
<dbReference type="InterPro" id="IPR038535">
    <property type="entry name" value="CNOT1_TTP_bind_sf"/>
</dbReference>
<dbReference type="Gene3D" id="1.25.40.800">
    <property type="match status" value="1"/>
</dbReference>
<dbReference type="GeneID" id="37021916"/>
<feature type="domain" description="CCR4-NOT transcription complex subunit 1 CAF1-binding" evidence="11">
    <location>
        <begin position="709"/>
        <end position="928"/>
    </location>
</feature>
<keyword evidence="5" id="KW-0539">Nucleus</keyword>
<evidence type="ECO:0000256" key="4">
    <source>
        <dbReference type="ARBA" id="ARBA00023163"/>
    </source>
</evidence>
<feature type="domain" description="CCR4-NOT transcription complex subunit 1 HEAT repeat" evidence="13">
    <location>
        <begin position="328"/>
        <end position="473"/>
    </location>
</feature>
<feature type="domain" description="CCR4-NOT transcription complex subunit 1-like NOT1 connector" evidence="14">
    <location>
        <begin position="1291"/>
        <end position="1464"/>
    </location>
</feature>
<evidence type="ECO:0000256" key="8">
    <source>
        <dbReference type="SAM" id="MobiDB-lite"/>
    </source>
</evidence>
<dbReference type="Pfam" id="PF25097">
    <property type="entry name" value="ARM_Cnot1"/>
    <property type="match status" value="1"/>
</dbReference>
<dbReference type="Pfam" id="PF16415">
    <property type="entry name" value="CNOT1_CAF1_bind"/>
    <property type="match status" value="1"/>
</dbReference>
<dbReference type="GO" id="GO:0030015">
    <property type="term" value="C:CCR4-NOT core complex"/>
    <property type="evidence" value="ECO:0007669"/>
    <property type="project" value="InterPro"/>
</dbReference>
<comment type="function">
    <text evidence="6">Acts as a component of the CCR4-NOT core complex, which in the nucleus seems to be a general transcription factor, and in the cytoplasm the major mRNA deadenylase involved in mRNA turnover. The NOT protein subcomplex negatively regulates the basal and activated transcription of many genes. Preferentially affects TC-type TATA element-dependent transcription. Could directly or indirectly inhibit component(s) of the general transcription machinery.</text>
</comment>
<evidence type="ECO:0000259" key="11">
    <source>
        <dbReference type="Pfam" id="PF16415"/>
    </source>
</evidence>
<keyword evidence="4" id="KW-0804">Transcription</keyword>
<dbReference type="InterPro" id="IPR032194">
    <property type="entry name" value="CNOT1_HEAT"/>
</dbReference>
<dbReference type="InterPro" id="IPR032191">
    <property type="entry name" value="CNOT1_CAF1_bind"/>
</dbReference>
<feature type="domain" description="CCR4-NOT transcription complex subunit 1" evidence="10">
    <location>
        <begin position="1029"/>
        <end position="1171"/>
    </location>
</feature>
<dbReference type="EMBL" id="KZ819604">
    <property type="protein sequence ID" value="PWN33732.1"/>
    <property type="molecule type" value="Genomic_DNA"/>
</dbReference>
<feature type="compositionally biased region" description="Polar residues" evidence="8">
    <location>
        <begin position="1976"/>
        <end position="1988"/>
    </location>
</feature>
<dbReference type="InterPro" id="IPR040398">
    <property type="entry name" value="Not1"/>
</dbReference>
<dbReference type="GO" id="GO:0017148">
    <property type="term" value="P:negative regulation of translation"/>
    <property type="evidence" value="ECO:0007669"/>
    <property type="project" value="InterPro"/>
</dbReference>